<evidence type="ECO:0000313" key="7">
    <source>
        <dbReference type="Proteomes" id="UP000799757"/>
    </source>
</evidence>
<evidence type="ECO:0000256" key="1">
    <source>
        <dbReference type="ARBA" id="ARBA00022603"/>
    </source>
</evidence>
<sequence length="303" mass="34223">MVVKKRQKVLSHGRPPVAQKKERMSSKRSRTIIREHHRLEKERAIALKKGDVKLANDIKEAIEKNGGIEGYQAASKQGQSKDRGGDSSKLLVEWLQHAKVLKSDISISKDEPNLIKRCPHGSGSSNIPYRLLEIGALSTQNAISKFPKLIDVTRIDLNSQGDGIEQQDFMKRPLPSSDNEKFDIVSLSLVVNFVPEAVQRGEMLKRVARFLRSKEPPIESEESVLPALFLVLPLSCVANSRYMDEDLLVQIMHNLGFVLTNRKKTSKLCYHLFKLDNEDNRVKTEKKMIIDGPGMNNFCIVVE</sequence>
<keyword evidence="1 4" id="KW-0489">Methyltransferase</keyword>
<evidence type="ECO:0000256" key="5">
    <source>
        <dbReference type="SAM" id="MobiDB-lite"/>
    </source>
</evidence>
<evidence type="ECO:0000256" key="3">
    <source>
        <dbReference type="ARBA" id="ARBA00022691"/>
    </source>
</evidence>
<evidence type="ECO:0000256" key="4">
    <source>
        <dbReference type="HAMAP-Rule" id="MF_03044"/>
    </source>
</evidence>
<keyword evidence="4" id="KW-0539">Nucleus</keyword>
<dbReference type="EC" id="2.1.1.-" evidence="4"/>
<dbReference type="Pfam" id="PF11968">
    <property type="entry name" value="Bmt2"/>
    <property type="match status" value="1"/>
</dbReference>
<feature type="binding site" evidence="4">
    <location>
        <position position="156"/>
    </location>
    <ligand>
        <name>S-adenosyl-L-methionine</name>
        <dbReference type="ChEBI" id="CHEBI:59789"/>
    </ligand>
</feature>
<evidence type="ECO:0000256" key="2">
    <source>
        <dbReference type="ARBA" id="ARBA00022679"/>
    </source>
</evidence>
<dbReference type="PANTHER" id="PTHR21008:SF1">
    <property type="entry name" value="25S RRNA (ADENINE(2142)-N(1))-METHYLTRANSFERASE"/>
    <property type="match status" value="1"/>
</dbReference>
<feature type="region of interest" description="Disordered" evidence="5">
    <location>
        <begin position="1"/>
        <end position="29"/>
    </location>
</feature>
<keyword evidence="7" id="KW-1185">Reference proteome</keyword>
<reference evidence="6" key="1">
    <citation type="journal article" date="2020" name="Stud. Mycol.">
        <title>101 Dothideomycetes genomes: a test case for predicting lifestyles and emergence of pathogens.</title>
        <authorList>
            <person name="Haridas S."/>
            <person name="Albert R."/>
            <person name="Binder M."/>
            <person name="Bloem J."/>
            <person name="Labutti K."/>
            <person name="Salamov A."/>
            <person name="Andreopoulos B."/>
            <person name="Baker S."/>
            <person name="Barry K."/>
            <person name="Bills G."/>
            <person name="Bluhm B."/>
            <person name="Cannon C."/>
            <person name="Castanera R."/>
            <person name="Culley D."/>
            <person name="Daum C."/>
            <person name="Ezra D."/>
            <person name="Gonzalez J."/>
            <person name="Henrissat B."/>
            <person name="Kuo A."/>
            <person name="Liang C."/>
            <person name="Lipzen A."/>
            <person name="Lutzoni F."/>
            <person name="Magnuson J."/>
            <person name="Mondo S."/>
            <person name="Nolan M."/>
            <person name="Ohm R."/>
            <person name="Pangilinan J."/>
            <person name="Park H.-J."/>
            <person name="Ramirez L."/>
            <person name="Alfaro M."/>
            <person name="Sun H."/>
            <person name="Tritt A."/>
            <person name="Yoshinaga Y."/>
            <person name="Zwiers L.-H."/>
            <person name="Turgeon B."/>
            <person name="Goodwin S."/>
            <person name="Spatafora J."/>
            <person name="Crous P."/>
            <person name="Grigoriev I."/>
        </authorList>
    </citation>
    <scope>NUCLEOTIDE SEQUENCE</scope>
    <source>
        <strain evidence="6">CBS 109.77</strain>
    </source>
</reference>
<organism evidence="6 7">
    <name type="scientific">Melanomma pulvis-pyrius CBS 109.77</name>
    <dbReference type="NCBI Taxonomy" id="1314802"/>
    <lineage>
        <taxon>Eukaryota</taxon>
        <taxon>Fungi</taxon>
        <taxon>Dikarya</taxon>
        <taxon>Ascomycota</taxon>
        <taxon>Pezizomycotina</taxon>
        <taxon>Dothideomycetes</taxon>
        <taxon>Pleosporomycetidae</taxon>
        <taxon>Pleosporales</taxon>
        <taxon>Melanommataceae</taxon>
        <taxon>Melanomma</taxon>
    </lineage>
</organism>
<dbReference type="Proteomes" id="UP000799757">
    <property type="component" value="Unassembled WGS sequence"/>
</dbReference>
<accession>A0A6A6WY54</accession>
<comment type="subcellular location">
    <subcellularLocation>
        <location evidence="4">Nucleus</location>
        <location evidence="4">Nucleolus</location>
    </subcellularLocation>
</comment>
<keyword evidence="2 4" id="KW-0808">Transferase</keyword>
<name>A0A6A6WY54_9PLEO</name>
<feature type="binding site" evidence="4">
    <location>
        <position position="135"/>
    </location>
    <ligand>
        <name>S-adenosyl-L-methionine</name>
        <dbReference type="ChEBI" id="CHEBI:59789"/>
    </ligand>
</feature>
<proteinExistence type="inferred from homology"/>
<keyword evidence="3 4" id="KW-0949">S-adenosyl-L-methionine</keyword>
<feature type="compositionally biased region" description="Basic residues" evidence="5">
    <location>
        <begin position="1"/>
        <end position="11"/>
    </location>
</feature>
<dbReference type="AlphaFoldDB" id="A0A6A6WY54"/>
<dbReference type="OrthoDB" id="5954793at2759"/>
<protein>
    <recommendedName>
        <fullName evidence="4">25S rRNA adenine-N(1) methyltransferase</fullName>
        <ecNumber evidence="4">2.1.1.-</ecNumber>
    </recommendedName>
</protein>
<dbReference type="InterPro" id="IPR021867">
    <property type="entry name" value="Bmt2/SAMTOR"/>
</dbReference>
<dbReference type="EMBL" id="MU002158">
    <property type="protein sequence ID" value="KAF2789160.1"/>
    <property type="molecule type" value="Genomic_DNA"/>
</dbReference>
<gene>
    <name evidence="6" type="ORF">K505DRAFT_328437</name>
</gene>
<comment type="function">
    <text evidence="4">S-adenosyl-L-methionine-dependent methyltransferase that specifically methylates the N(1) position of an adenine present in helix 65 in 25S rRNA.</text>
</comment>
<dbReference type="GO" id="GO:0005730">
    <property type="term" value="C:nucleolus"/>
    <property type="evidence" value="ECO:0007669"/>
    <property type="project" value="UniProtKB-SubCell"/>
</dbReference>
<evidence type="ECO:0000313" key="6">
    <source>
        <dbReference type="EMBL" id="KAF2789160.1"/>
    </source>
</evidence>
<dbReference type="HAMAP" id="MF_03044">
    <property type="entry name" value="BMT2"/>
    <property type="match status" value="1"/>
</dbReference>
<dbReference type="GO" id="GO:0016433">
    <property type="term" value="F:rRNA (adenine) methyltransferase activity"/>
    <property type="evidence" value="ECO:0007669"/>
    <property type="project" value="UniProtKB-UniRule"/>
</dbReference>
<comment type="similarity">
    <text evidence="4">Belongs to the BMT2 family.</text>
</comment>
<dbReference type="PANTHER" id="PTHR21008">
    <property type="entry name" value="S-ADENOSYLMETHIONINE SENSOR UPSTREAM OF MTORC1-RELATED"/>
    <property type="match status" value="1"/>
</dbReference>